<dbReference type="InterPro" id="IPR011055">
    <property type="entry name" value="Dup_hybrid_motif"/>
</dbReference>
<dbReference type="Pfam" id="PF00358">
    <property type="entry name" value="PTS_EIIA_1"/>
    <property type="match status" value="1"/>
</dbReference>
<keyword evidence="9 12" id="KW-1133">Transmembrane helix</keyword>
<dbReference type="FunFam" id="3.30.1360.60:FF:000001">
    <property type="entry name" value="PTS system glucose-specific IIBC component PtsG"/>
    <property type="match status" value="1"/>
</dbReference>
<dbReference type="GO" id="GO:0090589">
    <property type="term" value="F:protein-phosphocysteine-trehalose phosphotransferase system transporter activity"/>
    <property type="evidence" value="ECO:0007669"/>
    <property type="project" value="TreeGrafter"/>
</dbReference>
<dbReference type="CDD" id="cd00212">
    <property type="entry name" value="PTS_IIB_glc"/>
    <property type="match status" value="1"/>
</dbReference>
<dbReference type="PROSITE" id="PS51098">
    <property type="entry name" value="PTS_EIIB_TYPE_1"/>
    <property type="match status" value="1"/>
</dbReference>
<dbReference type="AlphaFoldDB" id="A0A093UHU2"/>
<keyword evidence="2" id="KW-0813">Transport</keyword>
<feature type="transmembrane region" description="Helical" evidence="12">
    <location>
        <begin position="287"/>
        <end position="310"/>
    </location>
</feature>
<evidence type="ECO:0000256" key="12">
    <source>
        <dbReference type="SAM" id="Phobius"/>
    </source>
</evidence>
<feature type="transmembrane region" description="Helical" evidence="12">
    <location>
        <begin position="250"/>
        <end position="275"/>
    </location>
</feature>
<dbReference type="Pfam" id="PF00367">
    <property type="entry name" value="PTS_EIIB"/>
    <property type="match status" value="1"/>
</dbReference>
<organism evidence="16 17">
    <name type="scientific">Pectobacterium betavasculorum</name>
    <dbReference type="NCBI Taxonomy" id="55207"/>
    <lineage>
        <taxon>Bacteria</taxon>
        <taxon>Pseudomonadati</taxon>
        <taxon>Pseudomonadota</taxon>
        <taxon>Gammaproteobacteria</taxon>
        <taxon>Enterobacterales</taxon>
        <taxon>Pectobacteriaceae</taxon>
        <taxon>Pectobacterium</taxon>
    </lineage>
</organism>
<protein>
    <submittedName>
        <fullName evidence="16">PTS beta-glucoside transporter subunit IIABC</fullName>
    </submittedName>
</protein>
<keyword evidence="5" id="KW-0808">Transferase</keyword>
<evidence type="ECO:0000259" key="14">
    <source>
        <dbReference type="PROSITE" id="PS51098"/>
    </source>
</evidence>
<dbReference type="NCBIfam" id="TIGR01995">
    <property type="entry name" value="PTS-II-ABC-beta"/>
    <property type="match status" value="1"/>
</dbReference>
<dbReference type="InterPro" id="IPR003352">
    <property type="entry name" value="PTS_EIIC"/>
</dbReference>
<dbReference type="Gene3D" id="3.30.1360.60">
    <property type="entry name" value="Glucose permease domain IIB"/>
    <property type="match status" value="1"/>
</dbReference>
<feature type="transmembrane region" description="Helical" evidence="12">
    <location>
        <begin position="148"/>
        <end position="168"/>
    </location>
</feature>
<dbReference type="GO" id="GO:0009401">
    <property type="term" value="P:phosphoenolpyruvate-dependent sugar phosphotransferase system"/>
    <property type="evidence" value="ECO:0007669"/>
    <property type="project" value="UniProtKB-KW"/>
</dbReference>
<evidence type="ECO:0000256" key="8">
    <source>
        <dbReference type="ARBA" id="ARBA00022777"/>
    </source>
</evidence>
<dbReference type="RefSeq" id="WP_039323189.1">
    <property type="nucleotide sequence ID" value="NZ_JQHM01000001.1"/>
</dbReference>
<dbReference type="GO" id="GO:0015771">
    <property type="term" value="P:trehalose transport"/>
    <property type="evidence" value="ECO:0007669"/>
    <property type="project" value="TreeGrafter"/>
</dbReference>
<evidence type="ECO:0000256" key="4">
    <source>
        <dbReference type="ARBA" id="ARBA00022597"/>
    </source>
</evidence>
<dbReference type="PROSITE" id="PS00371">
    <property type="entry name" value="PTS_EIIA_TYPE_1_HIS"/>
    <property type="match status" value="1"/>
</dbReference>
<feature type="transmembrane region" description="Helical" evidence="12">
    <location>
        <begin position="433"/>
        <end position="454"/>
    </location>
</feature>
<keyword evidence="10 12" id="KW-0472">Membrane</keyword>
<evidence type="ECO:0000256" key="10">
    <source>
        <dbReference type="ARBA" id="ARBA00023136"/>
    </source>
</evidence>
<name>A0A093UHU2_9GAMM</name>
<dbReference type="PROSITE" id="PS51093">
    <property type="entry name" value="PTS_EIIA_TYPE_1"/>
    <property type="match status" value="1"/>
</dbReference>
<dbReference type="InterPro" id="IPR018113">
    <property type="entry name" value="PTrfase_EIIB_Cys"/>
</dbReference>
<evidence type="ECO:0000313" key="16">
    <source>
        <dbReference type="EMBL" id="KFX07813.1"/>
    </source>
</evidence>
<keyword evidence="4" id="KW-0762">Sugar transport</keyword>
<dbReference type="PANTHER" id="PTHR30175">
    <property type="entry name" value="PHOSPHOTRANSFERASE SYSTEM TRANSPORT PROTEIN"/>
    <property type="match status" value="1"/>
</dbReference>
<dbReference type="eggNOG" id="COG2190">
    <property type="taxonomic scope" value="Bacteria"/>
</dbReference>
<proteinExistence type="predicted"/>
<evidence type="ECO:0000256" key="2">
    <source>
        <dbReference type="ARBA" id="ARBA00022448"/>
    </source>
</evidence>
<feature type="domain" description="PTS EIIB type-1" evidence="14">
    <location>
        <begin position="4"/>
        <end position="86"/>
    </location>
</feature>
<feature type="domain" description="PTS EIIA type-1" evidence="13">
    <location>
        <begin position="503"/>
        <end position="607"/>
    </location>
</feature>
<dbReference type="GO" id="GO:0005886">
    <property type="term" value="C:plasma membrane"/>
    <property type="evidence" value="ECO:0007669"/>
    <property type="project" value="UniProtKB-SubCell"/>
</dbReference>
<evidence type="ECO:0000256" key="5">
    <source>
        <dbReference type="ARBA" id="ARBA00022679"/>
    </source>
</evidence>
<feature type="transmembrane region" description="Helical" evidence="12">
    <location>
        <begin position="174"/>
        <end position="195"/>
    </location>
</feature>
<sequence>MEYKALASEILDGVGGRSNIISMMHCATRLRFKLKDNQKADAAALKNNSGVIMVVESGGQFQVVVGNHVSDVYRSLLNVSGLTDQTDSTNNEDGDEKKGNVFSRFIDIISGIFTPLIGVMAASGILKGFLALSLACGWMVETSGSYKVLFAASDALFFFFPIILGYTAGKKFGGNPFVTMVIGATLVHPSMIAEFGAMQDTGYQRLYFLGIPITFINYASSVIPIIFSAWLASRLEKPLNAILHINIRNFFTPLLCLCITVPVTFLLIGPAATWLGHMLASGYQLIYGLNSMIAGALMGALWQVFVIFGLHWGLTPLMINNLSVLGHDTMMPLLVPAVLGQAGAVLGVLLRTRDMKLKGISGSAFSAAIFGITEPAVYGVTLPLKRPFIFGCVGGAMGAAILGYFHTTIYSFGFPSIFTFTQVIPPTGVDNTVWAAIIGTAIAFTFAAVATWAFGIPAQENTTVVNAPTAAPQATQNPNDATRKQAITSPIEGTVLTLDQVGDETFASGLMGKGIAIKPLAGRVVSPVNGTVASLFKTNHAIGLESEEGAEVLIHVGIDTVKLDGQYFIAHIKTGDVVKQGDLLVEFDYQAIEKAGYDTTTPVIITNSENYVDILPTAGNTVREQGALLTLIR</sequence>
<dbReference type="Pfam" id="PF02378">
    <property type="entry name" value="PTS_EIIC"/>
    <property type="match status" value="1"/>
</dbReference>
<dbReference type="FunFam" id="2.70.70.10:FF:000001">
    <property type="entry name" value="PTS system glucose-specific IIA component"/>
    <property type="match status" value="1"/>
</dbReference>
<dbReference type="InterPro" id="IPR001996">
    <property type="entry name" value="PTS_IIB_1"/>
</dbReference>
<dbReference type="STRING" id="55207.KP22_06900"/>
<evidence type="ECO:0000256" key="9">
    <source>
        <dbReference type="ARBA" id="ARBA00022989"/>
    </source>
</evidence>
<dbReference type="eggNOG" id="COG1263">
    <property type="taxonomic scope" value="Bacteria"/>
</dbReference>
<dbReference type="InterPro" id="IPR011297">
    <property type="entry name" value="PTS_IIABC_b_glu"/>
</dbReference>
<keyword evidence="3" id="KW-1003">Cell membrane</keyword>
<feature type="transmembrane region" description="Helical" evidence="12">
    <location>
        <begin position="330"/>
        <end position="350"/>
    </location>
</feature>
<dbReference type="Proteomes" id="UP000032874">
    <property type="component" value="Unassembled WGS sequence"/>
</dbReference>
<dbReference type="CDD" id="cd00210">
    <property type="entry name" value="PTS_IIA_glc"/>
    <property type="match status" value="1"/>
</dbReference>
<dbReference type="eggNOG" id="COG1264">
    <property type="taxonomic scope" value="Bacteria"/>
</dbReference>
<feature type="transmembrane region" description="Helical" evidence="12">
    <location>
        <begin position="112"/>
        <end position="136"/>
    </location>
</feature>
<evidence type="ECO:0000259" key="13">
    <source>
        <dbReference type="PROSITE" id="PS51093"/>
    </source>
</evidence>
<dbReference type="NCBIfam" id="NF007335">
    <property type="entry name" value="PRK09824.1"/>
    <property type="match status" value="1"/>
</dbReference>
<dbReference type="NCBIfam" id="TIGR00830">
    <property type="entry name" value="PTBA"/>
    <property type="match status" value="1"/>
</dbReference>
<dbReference type="PANTHER" id="PTHR30175:SF1">
    <property type="entry name" value="PTS SYSTEM ARBUTIN-, CELLOBIOSE-, AND SALICIN-SPECIFIC EIIBC COMPONENT-RELATED"/>
    <property type="match status" value="1"/>
</dbReference>
<dbReference type="SUPFAM" id="SSF51261">
    <property type="entry name" value="Duplicated hybrid motif"/>
    <property type="match status" value="1"/>
</dbReference>
<dbReference type="InterPro" id="IPR036878">
    <property type="entry name" value="Glu_permease_IIB"/>
</dbReference>
<feature type="transmembrane region" description="Helical" evidence="12">
    <location>
        <begin position="388"/>
        <end position="412"/>
    </location>
</feature>
<dbReference type="SUPFAM" id="SSF55604">
    <property type="entry name" value="Glucose permease domain IIB"/>
    <property type="match status" value="1"/>
</dbReference>
<evidence type="ECO:0000256" key="6">
    <source>
        <dbReference type="ARBA" id="ARBA00022683"/>
    </source>
</evidence>
<keyword evidence="6" id="KW-0598">Phosphotransferase system</keyword>
<dbReference type="GO" id="GO:0008982">
    <property type="term" value="F:protein-N(PI)-phosphohistidine-sugar phosphotransferase activity"/>
    <property type="evidence" value="ECO:0007669"/>
    <property type="project" value="InterPro"/>
</dbReference>
<gene>
    <name evidence="16" type="ORF">KP22_06900</name>
</gene>
<dbReference type="PROSITE" id="PS51103">
    <property type="entry name" value="PTS_EIIC_TYPE_1"/>
    <property type="match status" value="1"/>
</dbReference>
<evidence type="ECO:0000259" key="15">
    <source>
        <dbReference type="PROSITE" id="PS51103"/>
    </source>
</evidence>
<evidence type="ECO:0000256" key="1">
    <source>
        <dbReference type="ARBA" id="ARBA00004651"/>
    </source>
</evidence>
<dbReference type="EMBL" id="JQHM01000001">
    <property type="protein sequence ID" value="KFX07813.1"/>
    <property type="molecule type" value="Genomic_DNA"/>
</dbReference>
<dbReference type="InterPro" id="IPR001127">
    <property type="entry name" value="PTS_EIIA_1_perm"/>
</dbReference>
<evidence type="ECO:0000313" key="17">
    <source>
        <dbReference type="Proteomes" id="UP000032874"/>
    </source>
</evidence>
<dbReference type="PROSITE" id="PS01035">
    <property type="entry name" value="PTS_EIIB_TYPE_1_CYS"/>
    <property type="match status" value="1"/>
</dbReference>
<dbReference type="InterPro" id="IPR013013">
    <property type="entry name" value="PTS_EIIC_1"/>
</dbReference>
<comment type="subcellular location">
    <subcellularLocation>
        <location evidence="1">Cell membrane</location>
        <topology evidence="1">Multi-pass membrane protein</topology>
    </subcellularLocation>
</comment>
<feature type="active site" description="Phosphocysteine intermediate; for EIIB activity" evidence="11">
    <location>
        <position position="26"/>
    </location>
</feature>
<dbReference type="Gene3D" id="2.70.70.10">
    <property type="entry name" value="Glucose Permease (Domain IIA)"/>
    <property type="match status" value="1"/>
</dbReference>
<dbReference type="InterPro" id="IPR050558">
    <property type="entry name" value="PTS_Sugar-Specific_Components"/>
</dbReference>
<dbReference type="GO" id="GO:0016301">
    <property type="term" value="F:kinase activity"/>
    <property type="evidence" value="ECO:0007669"/>
    <property type="project" value="UniProtKB-KW"/>
</dbReference>
<keyword evidence="7 12" id="KW-0812">Transmembrane</keyword>
<keyword evidence="8" id="KW-0418">Kinase</keyword>
<comment type="caution">
    <text evidence="16">The sequence shown here is derived from an EMBL/GenBank/DDBJ whole genome shotgun (WGS) entry which is preliminary data.</text>
</comment>
<feature type="domain" description="PTS EIIC type-1" evidence="15">
    <location>
        <begin position="107"/>
        <end position="468"/>
    </location>
</feature>
<evidence type="ECO:0000256" key="7">
    <source>
        <dbReference type="ARBA" id="ARBA00022692"/>
    </source>
</evidence>
<evidence type="ECO:0000256" key="11">
    <source>
        <dbReference type="PROSITE-ProRule" id="PRU00421"/>
    </source>
</evidence>
<accession>A0A093UHU2</accession>
<reference evidence="16 17" key="1">
    <citation type="submission" date="2014-08" db="EMBL/GenBank/DDBJ databases">
        <title>Genome sequences of NCPPB Pectobacterium isolates.</title>
        <authorList>
            <person name="Glover R.H."/>
            <person name="Sapp M."/>
            <person name="Elphinstone J."/>
        </authorList>
    </citation>
    <scope>NUCLEOTIDE SEQUENCE [LARGE SCALE GENOMIC DNA]</scope>
    <source>
        <strain evidence="16 17">NCPPB 2795</strain>
    </source>
</reference>
<feature type="transmembrane region" description="Helical" evidence="12">
    <location>
        <begin position="207"/>
        <end position="230"/>
    </location>
</feature>
<evidence type="ECO:0000256" key="3">
    <source>
        <dbReference type="ARBA" id="ARBA00022475"/>
    </source>
</evidence>